<dbReference type="InParanoid" id="A0A1J7JNP2"/>
<dbReference type="SUPFAM" id="SSF52540">
    <property type="entry name" value="P-loop containing nucleoside triphosphate hydrolases"/>
    <property type="match status" value="1"/>
</dbReference>
<evidence type="ECO:0000313" key="4">
    <source>
        <dbReference type="Proteomes" id="UP000182658"/>
    </source>
</evidence>
<evidence type="ECO:0000256" key="1">
    <source>
        <dbReference type="SAM" id="MobiDB-lite"/>
    </source>
</evidence>
<dbReference type="InterPro" id="IPR056681">
    <property type="entry name" value="DUF7779"/>
</dbReference>
<dbReference type="GO" id="GO:0043531">
    <property type="term" value="F:ADP binding"/>
    <property type="evidence" value="ECO:0007669"/>
    <property type="project" value="InterPro"/>
</dbReference>
<feature type="compositionally biased region" description="Polar residues" evidence="1">
    <location>
        <begin position="283"/>
        <end position="307"/>
    </location>
</feature>
<organism evidence="3 4">
    <name type="scientific">Coniochaeta ligniaria NRRL 30616</name>
    <dbReference type="NCBI Taxonomy" id="1408157"/>
    <lineage>
        <taxon>Eukaryota</taxon>
        <taxon>Fungi</taxon>
        <taxon>Dikarya</taxon>
        <taxon>Ascomycota</taxon>
        <taxon>Pezizomycotina</taxon>
        <taxon>Sordariomycetes</taxon>
        <taxon>Sordariomycetidae</taxon>
        <taxon>Coniochaetales</taxon>
        <taxon>Coniochaetaceae</taxon>
        <taxon>Coniochaeta</taxon>
    </lineage>
</organism>
<dbReference type="SUPFAM" id="SSF48452">
    <property type="entry name" value="TPR-like"/>
    <property type="match status" value="1"/>
</dbReference>
<dbReference type="Proteomes" id="UP000182658">
    <property type="component" value="Unassembled WGS sequence"/>
</dbReference>
<dbReference type="Gene3D" id="3.40.50.300">
    <property type="entry name" value="P-loop containing nucleotide triphosphate hydrolases"/>
    <property type="match status" value="1"/>
</dbReference>
<dbReference type="PANTHER" id="PTHR35205">
    <property type="entry name" value="NB-ARC AND TPR DOMAIN PROTEIN"/>
    <property type="match status" value="1"/>
</dbReference>
<dbReference type="PANTHER" id="PTHR35205:SF1">
    <property type="entry name" value="ZU5 DOMAIN-CONTAINING PROTEIN"/>
    <property type="match status" value="1"/>
</dbReference>
<proteinExistence type="predicted"/>
<feature type="domain" description="DUF7779" evidence="2">
    <location>
        <begin position="590"/>
        <end position="676"/>
    </location>
</feature>
<dbReference type="Gene3D" id="1.25.40.10">
    <property type="entry name" value="Tetratricopeptide repeat domain"/>
    <property type="match status" value="1"/>
</dbReference>
<gene>
    <name evidence="3" type="ORF">CONLIGDRAFT_668824</name>
</gene>
<dbReference type="InterPro" id="IPR011990">
    <property type="entry name" value="TPR-like_helical_dom_sf"/>
</dbReference>
<accession>A0A1J7JNP2</accession>
<dbReference type="InterPro" id="IPR027417">
    <property type="entry name" value="P-loop_NTPase"/>
</dbReference>
<dbReference type="EMBL" id="KV875096">
    <property type="protein sequence ID" value="OIW30948.1"/>
    <property type="molecule type" value="Genomic_DNA"/>
</dbReference>
<protein>
    <recommendedName>
        <fullName evidence="2">DUF7779 domain-containing protein</fullName>
    </recommendedName>
</protein>
<evidence type="ECO:0000313" key="3">
    <source>
        <dbReference type="EMBL" id="OIW30948.1"/>
    </source>
</evidence>
<dbReference type="AlphaFoldDB" id="A0A1J7JNP2"/>
<dbReference type="Pfam" id="PF25000">
    <property type="entry name" value="DUF7779"/>
    <property type="match status" value="1"/>
</dbReference>
<reference evidence="3 4" key="1">
    <citation type="submission" date="2016-10" db="EMBL/GenBank/DDBJ databases">
        <title>Draft genome sequence of Coniochaeta ligniaria NRRL30616, a lignocellulolytic fungus for bioabatement of inhibitors in plant biomass hydrolysates.</title>
        <authorList>
            <consortium name="DOE Joint Genome Institute"/>
            <person name="Jimenez D.J."/>
            <person name="Hector R.E."/>
            <person name="Riley R."/>
            <person name="Sun H."/>
            <person name="Grigoriev I.V."/>
            <person name="Van Elsas J.D."/>
            <person name="Nichols N.N."/>
        </authorList>
    </citation>
    <scope>NUCLEOTIDE SEQUENCE [LARGE SCALE GENOMIC DNA]</scope>
    <source>
        <strain evidence="3 4">NRRL 30616</strain>
    </source>
</reference>
<keyword evidence="4" id="KW-1185">Reference proteome</keyword>
<dbReference type="OrthoDB" id="6161812at2759"/>
<dbReference type="STRING" id="1408157.A0A1J7JNP2"/>
<feature type="region of interest" description="Disordered" evidence="1">
    <location>
        <begin position="283"/>
        <end position="308"/>
    </location>
</feature>
<evidence type="ECO:0000259" key="2">
    <source>
        <dbReference type="Pfam" id="PF25000"/>
    </source>
</evidence>
<dbReference type="Pfam" id="PF14938">
    <property type="entry name" value="SNAP"/>
    <property type="match status" value="1"/>
</dbReference>
<sequence length="1064" mass="119367">MPRTDRAVIRRLAPDTSTTAAFDFEVSVIIVDEVSCTRSAQSLRHNWHWIWDALQPVSSRFQVLGIESHLRGSETSVWQSISTQADDVLQELTQAESFLGILLLLRDRHRDDAHRRLLRIIRGLALFGTPHPTYARRAEWWKVEKYLESLPNLPKKCVKKSVEEFSRVAHVSMQLEEAAFGIPTISVYETEGTPTRRFGCIKFGRLSMVDQSLCEIGIDKEELLPGNGDRDSICRPSSNGPVLQALRSMFLSAVKDVSLPSAIGHGPDANPAFTLSNAWASTKSNASQNPTQVEQRPSDLQSTSPNSKRGIVEFRMPLELAENRTSSLQDRKNPNFFGRDDVMKLIDRHLLPTAGPDDLRSFTIWGIGGIGKTQIAIEYSITRKDLFDAIFWVQADDLGKIAASFSQIAAQLGLKELEDDVISTNYVLEWLSVPRKQTKAGQPGLAHQRDLAKWLLIFDNADDVNLIRDYYPVGACGSILITSRDPLADGGLHTGAGINLNPFTPEEGGELLRKLTNSDASDLTLKSSIELAASLKGFPLSLVQVAALTGRLHVSVVQFWELYKERGSLAAFADQIQPVDGYRHTMFMVWGFEHLSPPARILLNLLSLLDPDHIDEQLLEKPFGGDKVAYPTDKAAYINARKELSRLSLINVTQSIDGHTTVSMHRLVQDAALGHIGSRSRSDMFDFAVQLLRHAWPEEMQEFSHEIQDLLSSDRVVPHVRNLQRVYESGPALQLSVEGKRCFASLLQVTGWYNIERGNLAVSRSLLTFALRICRENAGIMPDILADVLSSHTFMADDPECDYAEMLDIFQQHLQLRLVLEDKSEFKDDVMMGYGELGQALFLNERYEEALTALQCSMDTALALDAVREGRFWPTFTSLRLGVTLEALGRREDGIKAVQDALDFREKKFGPKDTESCRRGYLIELLGDFHARDGKNTQSLDEYYQALENFTVSKGQLHRNTGQIYIKISWQKARCGRIWEASNILEQALRILGPTPPYAAMAAYTKALIARAHTEAGRVDHAAKHSADAARLFEHACRGRQSPPSTSLAPEEMEPWIWKQKYFW</sequence>
<name>A0A1J7JNP2_9PEZI</name>